<dbReference type="GO" id="GO:0003677">
    <property type="term" value="F:DNA binding"/>
    <property type="evidence" value="ECO:0007669"/>
    <property type="project" value="UniProtKB-UniRule"/>
</dbReference>
<dbReference type="RefSeq" id="WP_004573554.1">
    <property type="nucleotide sequence ID" value="NZ_AFGF01000241.1"/>
</dbReference>
<dbReference type="eggNOG" id="COG0582">
    <property type="taxonomic scope" value="Bacteria"/>
</dbReference>
<dbReference type="InterPro" id="IPR044068">
    <property type="entry name" value="CB"/>
</dbReference>
<name>F7NPG2_9FIRM</name>
<feature type="domain" description="Core-binding (CB)" evidence="7">
    <location>
        <begin position="71"/>
        <end position="154"/>
    </location>
</feature>
<dbReference type="InterPro" id="IPR050090">
    <property type="entry name" value="Tyrosine_recombinase_XerCD"/>
</dbReference>
<dbReference type="EMBL" id="AFGF01000241">
    <property type="protein sequence ID" value="EGO62124.1"/>
    <property type="molecule type" value="Genomic_DNA"/>
</dbReference>
<dbReference type="InterPro" id="IPR002104">
    <property type="entry name" value="Integrase_catalytic"/>
</dbReference>
<organism evidence="8 9">
    <name type="scientific">Acetonema longum DSM 6540</name>
    <dbReference type="NCBI Taxonomy" id="1009370"/>
    <lineage>
        <taxon>Bacteria</taxon>
        <taxon>Bacillati</taxon>
        <taxon>Bacillota</taxon>
        <taxon>Negativicutes</taxon>
        <taxon>Acetonemataceae</taxon>
        <taxon>Acetonema</taxon>
    </lineage>
</organism>
<comment type="similarity">
    <text evidence="1">Belongs to the 'phage' integrase family.</text>
</comment>
<keyword evidence="2" id="KW-0229">DNA integration</keyword>
<dbReference type="InterPro" id="IPR011010">
    <property type="entry name" value="DNA_brk_join_enz"/>
</dbReference>
<dbReference type="PROSITE" id="PS51900">
    <property type="entry name" value="CB"/>
    <property type="match status" value="1"/>
</dbReference>
<dbReference type="GO" id="GO:0015074">
    <property type="term" value="P:DNA integration"/>
    <property type="evidence" value="ECO:0007669"/>
    <property type="project" value="UniProtKB-KW"/>
</dbReference>
<dbReference type="GO" id="GO:0006310">
    <property type="term" value="P:DNA recombination"/>
    <property type="evidence" value="ECO:0007669"/>
    <property type="project" value="UniProtKB-KW"/>
</dbReference>
<evidence type="ECO:0000256" key="4">
    <source>
        <dbReference type="ARBA" id="ARBA00023172"/>
    </source>
</evidence>
<dbReference type="AlphaFoldDB" id="F7NPG2"/>
<dbReference type="OrthoDB" id="9803188at2"/>
<dbReference type="Pfam" id="PF00589">
    <property type="entry name" value="Phage_integrase"/>
    <property type="match status" value="1"/>
</dbReference>
<sequence>MARPRRENGAGTEPKQGANGRWWLKVSYRDPETDDLERTTIRGASQGEVLSKKKEFLRSIEAGVKPKAKKMTLQEWLDTWLEVNKISSVSGKSYIIYQTIIDNHIKDTALGKKDIDKVKRVDIQRFINEKGETVAPSYIGQIKAVLADALNVAELDHLILRNPCKKIKLPQVEKEEIHPLNQEEVKKLLDTGGSGSALYNIIFFTLHTGVRRGEVCGIRWTDIDFKNKRIEIKQQAKVDRTHDKKPYLGKLKTKSSYRTIPIGNRLIEVLKWHQAQQNRLKNDLGEAYNDLDLVFCEPDGNITYPNTLDSRFTRLMAKTPIERRTFHQLRHTFASVAISQGLNIKAISKILGHAKTSITLDVYGHLLPGDAETVTQAVAAYYGV</sequence>
<dbReference type="Gene3D" id="1.10.443.10">
    <property type="entry name" value="Intergrase catalytic core"/>
    <property type="match status" value="1"/>
</dbReference>
<dbReference type="PROSITE" id="PS51898">
    <property type="entry name" value="TYR_RECOMBINASE"/>
    <property type="match status" value="1"/>
</dbReference>
<dbReference type="STRING" id="1009370.ALO_20037"/>
<protein>
    <submittedName>
        <fullName evidence="8">Phage integrase</fullName>
    </submittedName>
</protein>
<feature type="domain" description="Tyr recombinase" evidence="6">
    <location>
        <begin position="175"/>
        <end position="379"/>
    </location>
</feature>
<evidence type="ECO:0000256" key="3">
    <source>
        <dbReference type="ARBA" id="ARBA00023125"/>
    </source>
</evidence>
<evidence type="ECO:0000256" key="2">
    <source>
        <dbReference type="ARBA" id="ARBA00022908"/>
    </source>
</evidence>
<dbReference type="Proteomes" id="UP000003240">
    <property type="component" value="Unassembled WGS sequence"/>
</dbReference>
<comment type="caution">
    <text evidence="8">The sequence shown here is derived from an EMBL/GenBank/DDBJ whole genome shotgun (WGS) entry which is preliminary data.</text>
</comment>
<dbReference type="SUPFAM" id="SSF56349">
    <property type="entry name" value="DNA breaking-rejoining enzymes"/>
    <property type="match status" value="1"/>
</dbReference>
<evidence type="ECO:0000256" key="1">
    <source>
        <dbReference type="ARBA" id="ARBA00008857"/>
    </source>
</evidence>
<evidence type="ECO:0000259" key="7">
    <source>
        <dbReference type="PROSITE" id="PS51900"/>
    </source>
</evidence>
<dbReference type="CDD" id="cd01189">
    <property type="entry name" value="INT_ICEBs1_C_like"/>
    <property type="match status" value="1"/>
</dbReference>
<evidence type="ECO:0000259" key="6">
    <source>
        <dbReference type="PROSITE" id="PS51898"/>
    </source>
</evidence>
<keyword evidence="9" id="KW-1185">Reference proteome</keyword>
<dbReference type="Gene3D" id="1.10.150.130">
    <property type="match status" value="1"/>
</dbReference>
<keyword evidence="4" id="KW-0233">DNA recombination</keyword>
<keyword evidence="3 5" id="KW-0238">DNA-binding</keyword>
<reference evidence="8 9" key="1">
    <citation type="journal article" date="2011" name="EMBO J.">
        <title>Structural diversity of bacterial flagellar motors.</title>
        <authorList>
            <person name="Chen S."/>
            <person name="Beeby M."/>
            <person name="Murphy G.E."/>
            <person name="Leadbetter J.R."/>
            <person name="Hendrixson D.R."/>
            <person name="Briegel A."/>
            <person name="Li Z."/>
            <person name="Shi J."/>
            <person name="Tocheva E.I."/>
            <person name="Muller A."/>
            <person name="Dobro M.J."/>
            <person name="Jensen G.J."/>
        </authorList>
    </citation>
    <scope>NUCLEOTIDE SEQUENCE [LARGE SCALE GENOMIC DNA]</scope>
    <source>
        <strain evidence="8 9">DSM 6540</strain>
    </source>
</reference>
<dbReference type="Pfam" id="PF14659">
    <property type="entry name" value="Phage_int_SAM_3"/>
    <property type="match status" value="1"/>
</dbReference>
<dbReference type="PANTHER" id="PTHR30349:SF64">
    <property type="entry name" value="PROPHAGE INTEGRASE INTD-RELATED"/>
    <property type="match status" value="1"/>
</dbReference>
<dbReference type="InterPro" id="IPR010998">
    <property type="entry name" value="Integrase_recombinase_N"/>
</dbReference>
<gene>
    <name evidence="8" type="ORF">ALO_20037</name>
</gene>
<evidence type="ECO:0000256" key="5">
    <source>
        <dbReference type="PROSITE-ProRule" id="PRU01248"/>
    </source>
</evidence>
<evidence type="ECO:0000313" key="8">
    <source>
        <dbReference type="EMBL" id="EGO62124.1"/>
    </source>
</evidence>
<dbReference type="PANTHER" id="PTHR30349">
    <property type="entry name" value="PHAGE INTEGRASE-RELATED"/>
    <property type="match status" value="1"/>
</dbReference>
<proteinExistence type="inferred from homology"/>
<dbReference type="InterPro" id="IPR013762">
    <property type="entry name" value="Integrase-like_cat_sf"/>
</dbReference>
<accession>F7NPG2</accession>
<dbReference type="InterPro" id="IPR004107">
    <property type="entry name" value="Integrase_SAM-like_N"/>
</dbReference>
<evidence type="ECO:0000313" key="9">
    <source>
        <dbReference type="Proteomes" id="UP000003240"/>
    </source>
</evidence>